<gene>
    <name evidence="1" type="ORF">AbraCBS73388_000622</name>
</gene>
<evidence type="ECO:0000313" key="2">
    <source>
        <dbReference type="Proteomes" id="UP001143548"/>
    </source>
</evidence>
<sequence length="426" mass="48662">MESLSNLPYELLAMINAYAADWVGLESLLEVSPQLKELFTGDADTKVHLDAIRLVESILQQNPVMRYDLHSLFRMVLKLRQPSMADVSLAEFMAQDHSLSLMASLSSITPAMLKETVSIAANIQRLACACLTTLLCRVRKVQPSCWKKVVTDGTEPYQPREAGPPSWIEEYRVYRALWHLQLYSDLSIAGERLNWPQSEVEEWWFERMGWDQVPVVLGEEVRTLSECLEALCQVKPILRPTKGQATGVYTEKHLFDICLVSRLPYASQLRRRFHVWTPSPPPKIPDADDGLPMDIWGQGVESIHWNRISAIFRASQLRTSTHPARYQVCRIQDSRPWRALGMPIWDTWRCYCLGLCPSKYRRGEHPGPIPAPDGSLVAKGCIPVARGSEVDYRISVFIHARMQMEEHEREESVSDGELARRIHSKQ</sequence>
<dbReference type="Proteomes" id="UP001143548">
    <property type="component" value="Unassembled WGS sequence"/>
</dbReference>
<comment type="caution">
    <text evidence="1">The sequence shown here is derived from an EMBL/GenBank/DDBJ whole genome shotgun (WGS) entry which is preliminary data.</text>
</comment>
<protein>
    <recommendedName>
        <fullName evidence="3">F-box domain-containing protein</fullName>
    </recommendedName>
</protein>
<evidence type="ECO:0008006" key="3">
    <source>
        <dbReference type="Google" id="ProtNLM"/>
    </source>
</evidence>
<accession>A0A9W6DPU4</accession>
<name>A0A9W6DPU4_9EURO</name>
<proteinExistence type="predicted"/>
<organism evidence="1 2">
    <name type="scientific">Aspergillus brasiliensis</name>
    <dbReference type="NCBI Taxonomy" id="319629"/>
    <lineage>
        <taxon>Eukaryota</taxon>
        <taxon>Fungi</taxon>
        <taxon>Dikarya</taxon>
        <taxon>Ascomycota</taxon>
        <taxon>Pezizomycotina</taxon>
        <taxon>Eurotiomycetes</taxon>
        <taxon>Eurotiomycetidae</taxon>
        <taxon>Eurotiales</taxon>
        <taxon>Aspergillaceae</taxon>
        <taxon>Aspergillus</taxon>
        <taxon>Aspergillus subgen. Circumdati</taxon>
    </lineage>
</organism>
<dbReference type="EMBL" id="BROQ01000104">
    <property type="protein sequence ID" value="GKZ25174.1"/>
    <property type="molecule type" value="Genomic_DNA"/>
</dbReference>
<evidence type="ECO:0000313" key="1">
    <source>
        <dbReference type="EMBL" id="GKZ25174.1"/>
    </source>
</evidence>
<dbReference type="AlphaFoldDB" id="A0A9W6DPU4"/>
<reference evidence="1" key="1">
    <citation type="submission" date="2022-07" db="EMBL/GenBank/DDBJ databases">
        <title>Taxonomy of Aspergillus series Nigri: significant species reduction supported by multi-species coalescent approaches.</title>
        <authorList>
            <person name="Bian C."/>
            <person name="Kusuya Y."/>
            <person name="Sklenar F."/>
            <person name="D'hooge E."/>
            <person name="Yaguchi T."/>
            <person name="Takahashi H."/>
            <person name="Hubka V."/>
        </authorList>
    </citation>
    <scope>NUCLEOTIDE SEQUENCE</scope>
    <source>
        <strain evidence="1">CBS 733.88</strain>
    </source>
</reference>